<feature type="transmembrane region" description="Helical" evidence="1">
    <location>
        <begin position="56"/>
        <end position="80"/>
    </location>
</feature>
<comment type="caution">
    <text evidence="2">The sequence shown here is derived from an EMBL/GenBank/DDBJ whole genome shotgun (WGS) entry which is preliminary data.</text>
</comment>
<dbReference type="Proteomes" id="UP001642540">
    <property type="component" value="Unassembled WGS sequence"/>
</dbReference>
<keyword evidence="1" id="KW-1133">Transmembrane helix</keyword>
<protein>
    <submittedName>
        <fullName evidence="2">Uncharacterized protein</fullName>
    </submittedName>
</protein>
<gene>
    <name evidence="2" type="ORF">ODALV1_LOCUS29407</name>
</gene>
<name>A0ABP1S3L2_9HEXA</name>
<evidence type="ECO:0000313" key="2">
    <source>
        <dbReference type="EMBL" id="CAL8143266.1"/>
    </source>
</evidence>
<keyword evidence="1" id="KW-0472">Membrane</keyword>
<evidence type="ECO:0000313" key="3">
    <source>
        <dbReference type="Proteomes" id="UP001642540"/>
    </source>
</evidence>
<dbReference type="EMBL" id="CAXLJM020000151">
    <property type="protein sequence ID" value="CAL8143266.1"/>
    <property type="molecule type" value="Genomic_DNA"/>
</dbReference>
<sequence>MRRQGWKRFRIKWVFFLPFTLSIMKYIMRGIHQPAKDYERHGVVSKMRELMEGFEWSIQTAISGVVLLGAVFVLLIVVYLQLFMWLGWP</sequence>
<organism evidence="2 3">
    <name type="scientific">Orchesella dallaii</name>
    <dbReference type="NCBI Taxonomy" id="48710"/>
    <lineage>
        <taxon>Eukaryota</taxon>
        <taxon>Metazoa</taxon>
        <taxon>Ecdysozoa</taxon>
        <taxon>Arthropoda</taxon>
        <taxon>Hexapoda</taxon>
        <taxon>Collembola</taxon>
        <taxon>Entomobryomorpha</taxon>
        <taxon>Entomobryoidea</taxon>
        <taxon>Orchesellidae</taxon>
        <taxon>Orchesellinae</taxon>
        <taxon>Orchesella</taxon>
    </lineage>
</organism>
<feature type="transmembrane region" description="Helical" evidence="1">
    <location>
        <begin position="12"/>
        <end position="28"/>
    </location>
</feature>
<keyword evidence="1" id="KW-0812">Transmembrane</keyword>
<reference evidence="2 3" key="1">
    <citation type="submission" date="2024-08" db="EMBL/GenBank/DDBJ databases">
        <authorList>
            <person name="Cucini C."/>
            <person name="Frati F."/>
        </authorList>
    </citation>
    <scope>NUCLEOTIDE SEQUENCE [LARGE SCALE GENOMIC DNA]</scope>
</reference>
<accession>A0ABP1S3L2</accession>
<evidence type="ECO:0000256" key="1">
    <source>
        <dbReference type="SAM" id="Phobius"/>
    </source>
</evidence>
<keyword evidence="3" id="KW-1185">Reference proteome</keyword>
<proteinExistence type="predicted"/>